<sequence length="65" mass="7377">MNIIRELSKGLESASRQLNTSILLLKELKQPALNVKVKTAIIGQNQQFNVNMQDSQQQDEIIEPK</sequence>
<accession>A0A2M7X1X7</accession>
<dbReference type="Proteomes" id="UP000231195">
    <property type="component" value="Unassembled WGS sequence"/>
</dbReference>
<proteinExistence type="predicted"/>
<gene>
    <name evidence="1" type="ORF">CO179_03765</name>
</gene>
<organism evidence="1 2">
    <name type="scientific">candidate division WWE3 bacterium CG_4_9_14_3_um_filter_39_7</name>
    <dbReference type="NCBI Taxonomy" id="1975080"/>
    <lineage>
        <taxon>Bacteria</taxon>
        <taxon>Katanobacteria</taxon>
    </lineage>
</organism>
<evidence type="ECO:0000313" key="1">
    <source>
        <dbReference type="EMBL" id="PJA39991.1"/>
    </source>
</evidence>
<comment type="caution">
    <text evidence="1">The sequence shown here is derived from an EMBL/GenBank/DDBJ whole genome shotgun (WGS) entry which is preliminary data.</text>
</comment>
<dbReference type="EMBL" id="PFWZ01000122">
    <property type="protein sequence ID" value="PJA39991.1"/>
    <property type="molecule type" value="Genomic_DNA"/>
</dbReference>
<reference evidence="2" key="1">
    <citation type="submission" date="2017-09" db="EMBL/GenBank/DDBJ databases">
        <title>Depth-based differentiation of microbial function through sediment-hosted aquifers and enrichment of novel symbionts in the deep terrestrial subsurface.</title>
        <authorList>
            <person name="Probst A.J."/>
            <person name="Ladd B."/>
            <person name="Jarett J.K."/>
            <person name="Geller-Mcgrath D.E."/>
            <person name="Sieber C.M.K."/>
            <person name="Emerson J.B."/>
            <person name="Anantharaman K."/>
            <person name="Thomas B.C."/>
            <person name="Malmstrom R."/>
            <person name="Stieglmeier M."/>
            <person name="Klingl A."/>
            <person name="Woyke T."/>
            <person name="Ryan C.M."/>
            <person name="Banfield J.F."/>
        </authorList>
    </citation>
    <scope>NUCLEOTIDE SEQUENCE [LARGE SCALE GENOMIC DNA]</scope>
</reference>
<name>A0A2M7X1X7_UNCKA</name>
<protein>
    <submittedName>
        <fullName evidence="1">Uncharacterized protein</fullName>
    </submittedName>
</protein>
<evidence type="ECO:0000313" key="2">
    <source>
        <dbReference type="Proteomes" id="UP000231195"/>
    </source>
</evidence>
<dbReference type="AlphaFoldDB" id="A0A2M7X1X7"/>